<organism evidence="1 2">
    <name type="scientific">Tetraparma gracilis</name>
    <dbReference type="NCBI Taxonomy" id="2962635"/>
    <lineage>
        <taxon>Eukaryota</taxon>
        <taxon>Sar</taxon>
        <taxon>Stramenopiles</taxon>
        <taxon>Ochrophyta</taxon>
        <taxon>Bolidophyceae</taxon>
        <taxon>Parmales</taxon>
        <taxon>Triparmaceae</taxon>
        <taxon>Tetraparma</taxon>
    </lineage>
</organism>
<reference evidence="1 2" key="1">
    <citation type="journal article" date="2023" name="Commun. Biol.">
        <title>Genome analysis of Parmales, the sister group of diatoms, reveals the evolutionary specialization of diatoms from phago-mixotrophs to photoautotrophs.</title>
        <authorList>
            <person name="Ban H."/>
            <person name="Sato S."/>
            <person name="Yoshikawa S."/>
            <person name="Yamada K."/>
            <person name="Nakamura Y."/>
            <person name="Ichinomiya M."/>
            <person name="Sato N."/>
            <person name="Blanc-Mathieu R."/>
            <person name="Endo H."/>
            <person name="Kuwata A."/>
            <person name="Ogata H."/>
        </authorList>
    </citation>
    <scope>NUCLEOTIDE SEQUENCE [LARGE SCALE GENOMIC DNA]</scope>
</reference>
<accession>A0ABQ6MPI1</accession>
<dbReference type="EMBL" id="BRYB01001609">
    <property type="protein sequence ID" value="GMI29612.1"/>
    <property type="molecule type" value="Genomic_DNA"/>
</dbReference>
<gene>
    <name evidence="1" type="ORF">TeGR_g14584</name>
</gene>
<evidence type="ECO:0000313" key="2">
    <source>
        <dbReference type="Proteomes" id="UP001165060"/>
    </source>
</evidence>
<proteinExistence type="predicted"/>
<evidence type="ECO:0000313" key="1">
    <source>
        <dbReference type="EMBL" id="GMI29612.1"/>
    </source>
</evidence>
<sequence length="136" mass="14644">MSAQIKTTELALRNGILEDGPSFILNLVALILQFESGTFSSANFYTSLISLLISCATGGRKTTMREKLKLLRERKRVLEEGLDAVTGGSFKIKKSVASDKVTIEIEGGKEDGGRAVADVASRSANRGRNQIVPVTN</sequence>
<name>A0ABQ6MPI1_9STRA</name>
<dbReference type="Proteomes" id="UP001165060">
    <property type="component" value="Unassembled WGS sequence"/>
</dbReference>
<protein>
    <submittedName>
        <fullName evidence="1">Uncharacterized protein</fullName>
    </submittedName>
</protein>
<comment type="caution">
    <text evidence="1">The sequence shown here is derived from an EMBL/GenBank/DDBJ whole genome shotgun (WGS) entry which is preliminary data.</text>
</comment>
<keyword evidence="2" id="KW-1185">Reference proteome</keyword>